<proteinExistence type="predicted"/>
<dbReference type="EMBL" id="CP005933">
    <property type="protein sequence ID" value="AIA34051.1"/>
    <property type="molecule type" value="Genomic_DNA"/>
</dbReference>
<dbReference type="RefSeq" id="WP_013954850.1">
    <property type="nucleotide sequence ID" value="NZ_CP005933.1"/>
</dbReference>
<dbReference type="HOGENOM" id="CLU_130375_0_0_14"/>
<dbReference type="AlphaFoldDB" id="A0A059Y8P1"/>
<protein>
    <submittedName>
        <fullName evidence="1">Uncharacterized protein</fullName>
    </submittedName>
</protein>
<evidence type="ECO:0000313" key="1">
    <source>
        <dbReference type="EMBL" id="AIA34051.1"/>
    </source>
</evidence>
<dbReference type="NCBIfam" id="NF045935">
    <property type="entry name" value="MSC_0621_epsi"/>
    <property type="match status" value="1"/>
</dbReference>
<name>A0A059Y8P1_MYCBV</name>
<organism evidence="1 2">
    <name type="scientific">Mycoplasmopsis bovis CQ-W70</name>
    <dbReference type="NCBI Taxonomy" id="1316930"/>
    <lineage>
        <taxon>Bacteria</taxon>
        <taxon>Bacillati</taxon>
        <taxon>Mycoplasmatota</taxon>
        <taxon>Mycoplasmoidales</taxon>
        <taxon>Metamycoplasmataceae</taxon>
        <taxon>Mycoplasmopsis</taxon>
    </lineage>
</organism>
<dbReference type="Proteomes" id="UP000027182">
    <property type="component" value="Chromosome"/>
</dbReference>
<evidence type="ECO:0000313" key="2">
    <source>
        <dbReference type="Proteomes" id="UP000027182"/>
    </source>
</evidence>
<reference evidence="1 2" key="1">
    <citation type="submission" date="2013-04" db="EMBL/GenBank/DDBJ databases">
        <authorList>
            <person name="Lin L."/>
            <person name="Zeng Z."/>
            <person name="Xie J."/>
            <person name="Luo L."/>
            <person name="Yang Z."/>
            <person name="Liang W."/>
            <person name="Lin H."/>
            <person name="Dong C."/>
            <person name="Sun Y."/>
        </authorList>
    </citation>
    <scope>NUCLEOTIDE SEQUENCE [LARGE SCALE GENOMIC DNA]</scope>
    <source>
        <strain evidence="1 2">CQ-W70</strain>
    </source>
</reference>
<sequence>MSQKDFKVVINFIGNKQVTFNNALVYFNADEEGDWVSLVDNSILGYDITLLKIVDLSNKLTKYIFAKNTNITVAKNIISIYTFSEFVFFIETKAKKQYNESYKEVSKKVAALEAMQQLGISIDQLLELNKLKEEKYILKMKNLHKLKEEE</sequence>
<dbReference type="KEGG" id="mbq:K668_02365"/>
<dbReference type="PATRIC" id="fig|1316930.3.peg.485"/>
<gene>
    <name evidence="1" type="ORF">K668_02365</name>
</gene>
<accession>A0A059Y8P1</accession>